<dbReference type="InParanoid" id="A0A165PKF9"/>
<sequence>MVVISSDNDGGKRQAQTQPLLAQQNQAPPPQYTPGAAPGPSRTYWPAPGVFVQQRRESAVKRFLKAFLVALLVWFLLGALVQSITQWGFRRIRSDFVPTNPRPEDGHVVECYTHDSSRTSSLNSSLQRSYHASYEFKLPFDSETGYYLLTRGKTGVGSVQLTDDHAGDDMLVTIDVEYNDKDLFSENRICLLDHSSPKERGIGIYSPDWSGPHFPFDKLLRFTVVYNIPSKAPPTFVKSFSTYTANYGHQINLPDDTVFFESVNLRGSNAAIRASSLSSSDIKLRTSNAGIAGHFVSNGSIALDTSNGSIDADVQLTGVGSSKSPARLSLRTSNAKIVGRASLEWDASGKKSAVQGVFSVSATTSNGPINYSIAKAPVDSQLLLTARTSNSNAQVQLSPIFEGDVLLRNSNAAQPALEITGPVRDPKNKGRSYDWVRDNSKNRREWRGKVGWDVKKNDDEHRPEHWGNVEVVTSNGRCGLSVDHTLV</sequence>
<accession>A0A165PKF9</accession>
<evidence type="ECO:0000313" key="3">
    <source>
        <dbReference type="EMBL" id="KZW02302.1"/>
    </source>
</evidence>
<keyword evidence="2" id="KW-1133">Transmembrane helix</keyword>
<feature type="region of interest" description="Disordered" evidence="1">
    <location>
        <begin position="1"/>
        <end position="39"/>
    </location>
</feature>
<keyword evidence="2" id="KW-0472">Membrane</keyword>
<proteinExistence type="predicted"/>
<dbReference type="OrthoDB" id="5570013at2759"/>
<name>A0A165PKF9_EXIGL</name>
<keyword evidence="2" id="KW-0812">Transmembrane</keyword>
<dbReference type="Proteomes" id="UP000077266">
    <property type="component" value="Unassembled WGS sequence"/>
</dbReference>
<evidence type="ECO:0000256" key="1">
    <source>
        <dbReference type="SAM" id="MobiDB-lite"/>
    </source>
</evidence>
<dbReference type="STRING" id="1314781.A0A165PKF9"/>
<protein>
    <submittedName>
        <fullName evidence="3">Uncharacterized protein</fullName>
    </submittedName>
</protein>
<reference evidence="3 4" key="1">
    <citation type="journal article" date="2016" name="Mol. Biol. Evol.">
        <title>Comparative Genomics of Early-Diverging Mushroom-Forming Fungi Provides Insights into the Origins of Lignocellulose Decay Capabilities.</title>
        <authorList>
            <person name="Nagy L.G."/>
            <person name="Riley R."/>
            <person name="Tritt A."/>
            <person name="Adam C."/>
            <person name="Daum C."/>
            <person name="Floudas D."/>
            <person name="Sun H."/>
            <person name="Yadav J.S."/>
            <person name="Pangilinan J."/>
            <person name="Larsson K.H."/>
            <person name="Matsuura K."/>
            <person name="Barry K."/>
            <person name="Labutti K."/>
            <person name="Kuo R."/>
            <person name="Ohm R.A."/>
            <person name="Bhattacharya S.S."/>
            <person name="Shirouzu T."/>
            <person name="Yoshinaga Y."/>
            <person name="Martin F.M."/>
            <person name="Grigoriev I.V."/>
            <person name="Hibbett D.S."/>
        </authorList>
    </citation>
    <scope>NUCLEOTIDE SEQUENCE [LARGE SCALE GENOMIC DNA]</scope>
    <source>
        <strain evidence="3 4">HHB12029</strain>
    </source>
</reference>
<dbReference type="EMBL" id="KV425889">
    <property type="protein sequence ID" value="KZW02302.1"/>
    <property type="molecule type" value="Genomic_DNA"/>
</dbReference>
<gene>
    <name evidence="3" type="ORF">EXIGLDRAFT_829491</name>
</gene>
<evidence type="ECO:0000256" key="2">
    <source>
        <dbReference type="SAM" id="Phobius"/>
    </source>
</evidence>
<organism evidence="3 4">
    <name type="scientific">Exidia glandulosa HHB12029</name>
    <dbReference type="NCBI Taxonomy" id="1314781"/>
    <lineage>
        <taxon>Eukaryota</taxon>
        <taxon>Fungi</taxon>
        <taxon>Dikarya</taxon>
        <taxon>Basidiomycota</taxon>
        <taxon>Agaricomycotina</taxon>
        <taxon>Agaricomycetes</taxon>
        <taxon>Auriculariales</taxon>
        <taxon>Exidiaceae</taxon>
        <taxon>Exidia</taxon>
    </lineage>
</organism>
<keyword evidence="4" id="KW-1185">Reference proteome</keyword>
<evidence type="ECO:0000313" key="4">
    <source>
        <dbReference type="Proteomes" id="UP000077266"/>
    </source>
</evidence>
<feature type="compositionally biased region" description="Low complexity" evidence="1">
    <location>
        <begin position="14"/>
        <end position="26"/>
    </location>
</feature>
<feature type="transmembrane region" description="Helical" evidence="2">
    <location>
        <begin position="63"/>
        <end position="84"/>
    </location>
</feature>
<dbReference type="AlphaFoldDB" id="A0A165PKF9"/>